<gene>
    <name evidence="18" type="primary">rsmB</name>
    <name evidence="18" type="ORF">O4H49_09985</name>
</gene>
<evidence type="ECO:0000256" key="13">
    <source>
        <dbReference type="ARBA" id="ARBA00047283"/>
    </source>
</evidence>
<reference evidence="18" key="1">
    <citation type="submission" date="2022-12" db="EMBL/GenBank/DDBJ databases">
        <title>Bacterial isolates from different developmental stages of Nematostella vectensis.</title>
        <authorList>
            <person name="Fraune S."/>
        </authorList>
    </citation>
    <scope>NUCLEOTIDE SEQUENCE</scope>
    <source>
        <strain evidence="18">G21630-S1</strain>
    </source>
</reference>
<feature type="binding site" evidence="14">
    <location>
        <position position="292"/>
    </location>
    <ligand>
        <name>S-adenosyl-L-methionine</name>
        <dbReference type="ChEBI" id="CHEBI:59789"/>
    </ligand>
</feature>
<feature type="active site" description="Nucleophile" evidence="14">
    <location>
        <position position="387"/>
    </location>
</feature>
<keyword evidence="5" id="KW-0963">Cytoplasm</keyword>
<feature type="compositionally biased region" description="Polar residues" evidence="16">
    <location>
        <begin position="1"/>
        <end position="10"/>
    </location>
</feature>
<keyword evidence="6" id="KW-0698">rRNA processing</keyword>
<keyword evidence="19" id="KW-1185">Reference proteome</keyword>
<feature type="coiled-coil region" evidence="15">
    <location>
        <begin position="291"/>
        <end position="318"/>
    </location>
</feature>
<evidence type="ECO:0000256" key="7">
    <source>
        <dbReference type="ARBA" id="ARBA00022603"/>
    </source>
</evidence>
<evidence type="ECO:0000256" key="5">
    <source>
        <dbReference type="ARBA" id="ARBA00022490"/>
    </source>
</evidence>
<dbReference type="InterPro" id="IPR004573">
    <property type="entry name" value="rRNA_ssu_MeTfrase_B"/>
</dbReference>
<comment type="subcellular location">
    <subcellularLocation>
        <location evidence="2">Cytoplasm</location>
    </subcellularLocation>
</comment>
<comment type="catalytic activity">
    <reaction evidence="13">
        <text>cytidine(967) in 16S rRNA + S-adenosyl-L-methionine = 5-methylcytidine(967) in 16S rRNA + S-adenosyl-L-homocysteine + H(+)</text>
        <dbReference type="Rhea" id="RHEA:42748"/>
        <dbReference type="Rhea" id="RHEA-COMP:10219"/>
        <dbReference type="Rhea" id="RHEA-COMP:10220"/>
        <dbReference type="ChEBI" id="CHEBI:15378"/>
        <dbReference type="ChEBI" id="CHEBI:57856"/>
        <dbReference type="ChEBI" id="CHEBI:59789"/>
        <dbReference type="ChEBI" id="CHEBI:74483"/>
        <dbReference type="ChEBI" id="CHEBI:82748"/>
        <dbReference type="EC" id="2.1.1.176"/>
    </reaction>
</comment>
<keyword evidence="9 14" id="KW-0949">S-adenosyl-L-methionine</keyword>
<dbReference type="EC" id="2.1.1.176" evidence="4"/>
<evidence type="ECO:0000256" key="12">
    <source>
        <dbReference type="ARBA" id="ARBA00031088"/>
    </source>
</evidence>
<dbReference type="PRINTS" id="PR02008">
    <property type="entry name" value="RCMTFAMILY"/>
</dbReference>
<dbReference type="InterPro" id="IPR035926">
    <property type="entry name" value="NusB-like_sf"/>
</dbReference>
<dbReference type="InterPro" id="IPR018314">
    <property type="entry name" value="RsmB/NOL1/NOP2-like_CS"/>
</dbReference>
<dbReference type="InterPro" id="IPR006027">
    <property type="entry name" value="NusB_RsmB_TIM44"/>
</dbReference>
<dbReference type="SUPFAM" id="SSF53335">
    <property type="entry name" value="S-adenosyl-L-methionine-dependent methyltransferases"/>
    <property type="match status" value="1"/>
</dbReference>
<feature type="region of interest" description="Disordered" evidence="16">
    <location>
        <begin position="1"/>
        <end position="29"/>
    </location>
</feature>
<evidence type="ECO:0000256" key="10">
    <source>
        <dbReference type="ARBA" id="ARBA00022884"/>
    </source>
</evidence>
<dbReference type="InterPro" id="IPR023267">
    <property type="entry name" value="RCMT"/>
</dbReference>
<feature type="binding site" evidence="14">
    <location>
        <begin position="271"/>
        <end position="277"/>
    </location>
    <ligand>
        <name>S-adenosyl-L-methionine</name>
        <dbReference type="ChEBI" id="CHEBI:59789"/>
    </ligand>
</feature>
<dbReference type="SUPFAM" id="SSF48013">
    <property type="entry name" value="NusB-like"/>
    <property type="match status" value="1"/>
</dbReference>
<comment type="caution">
    <text evidence="18">The sequence shown here is derived from an EMBL/GenBank/DDBJ whole genome shotgun (WGS) entry which is preliminary data.</text>
</comment>
<proteinExistence type="inferred from homology"/>
<protein>
    <recommendedName>
        <fullName evidence="4">16S rRNA (cytosine(967)-C(5))-methyltransferase</fullName>
        <ecNumber evidence="4">2.1.1.176</ecNumber>
    </recommendedName>
    <alternativeName>
        <fullName evidence="11">16S rRNA m5C967 methyltransferase</fullName>
    </alternativeName>
    <alternativeName>
        <fullName evidence="12">rRNA (cytosine-C(5)-)-methyltransferase RsmB</fullName>
    </alternativeName>
</protein>
<dbReference type="InterPro" id="IPR029063">
    <property type="entry name" value="SAM-dependent_MTases_sf"/>
</dbReference>
<evidence type="ECO:0000256" key="9">
    <source>
        <dbReference type="ARBA" id="ARBA00022691"/>
    </source>
</evidence>
<evidence type="ECO:0000256" key="16">
    <source>
        <dbReference type="SAM" id="MobiDB-lite"/>
    </source>
</evidence>
<evidence type="ECO:0000313" key="19">
    <source>
        <dbReference type="Proteomes" id="UP001069802"/>
    </source>
</evidence>
<dbReference type="PANTHER" id="PTHR22807">
    <property type="entry name" value="NOP2 YEAST -RELATED NOL1/NOP2/FMU SUN DOMAIN-CONTAINING"/>
    <property type="match status" value="1"/>
</dbReference>
<keyword evidence="15" id="KW-0175">Coiled coil</keyword>
<evidence type="ECO:0000256" key="3">
    <source>
        <dbReference type="ARBA" id="ARBA00007494"/>
    </source>
</evidence>
<evidence type="ECO:0000256" key="6">
    <source>
        <dbReference type="ARBA" id="ARBA00022552"/>
    </source>
</evidence>
<dbReference type="Gene3D" id="3.40.50.150">
    <property type="entry name" value="Vaccinia Virus protein VP39"/>
    <property type="match status" value="1"/>
</dbReference>
<dbReference type="EMBL" id="JAPWGY010000003">
    <property type="protein sequence ID" value="MCZ4281107.1"/>
    <property type="molecule type" value="Genomic_DNA"/>
</dbReference>
<evidence type="ECO:0000256" key="11">
    <source>
        <dbReference type="ARBA" id="ARBA00030399"/>
    </source>
</evidence>
<dbReference type="PROSITE" id="PS01153">
    <property type="entry name" value="NOL1_NOP2_SUN"/>
    <property type="match status" value="1"/>
</dbReference>
<evidence type="ECO:0000259" key="17">
    <source>
        <dbReference type="PROSITE" id="PS51686"/>
    </source>
</evidence>
<dbReference type="CDD" id="cd02440">
    <property type="entry name" value="AdoMet_MTases"/>
    <property type="match status" value="1"/>
</dbReference>
<accession>A0ABT4LJ18</accession>
<feature type="binding site" evidence="14">
    <location>
        <position position="334"/>
    </location>
    <ligand>
        <name>S-adenosyl-L-methionine</name>
        <dbReference type="ChEBI" id="CHEBI:59789"/>
    </ligand>
</feature>
<evidence type="ECO:0000256" key="8">
    <source>
        <dbReference type="ARBA" id="ARBA00022679"/>
    </source>
</evidence>
<keyword evidence="7 14" id="KW-0489">Methyltransferase</keyword>
<feature type="binding site" evidence="14">
    <location>
        <position position="318"/>
    </location>
    <ligand>
        <name>S-adenosyl-L-methionine</name>
        <dbReference type="ChEBI" id="CHEBI:59789"/>
    </ligand>
</feature>
<evidence type="ECO:0000256" key="15">
    <source>
        <dbReference type="SAM" id="Coils"/>
    </source>
</evidence>
<dbReference type="InterPro" id="IPR001678">
    <property type="entry name" value="MeTrfase_RsmB-F_NOP2_dom"/>
</dbReference>
<evidence type="ECO:0000256" key="4">
    <source>
        <dbReference type="ARBA" id="ARBA00012140"/>
    </source>
</evidence>
<evidence type="ECO:0000256" key="2">
    <source>
        <dbReference type="ARBA" id="ARBA00004496"/>
    </source>
</evidence>
<dbReference type="GO" id="GO:0032259">
    <property type="term" value="P:methylation"/>
    <property type="evidence" value="ECO:0007669"/>
    <property type="project" value="UniProtKB-KW"/>
</dbReference>
<sequence>MTENSKNSSKARPGGKVSSSRKSSSRRPANPRELVLLLLKSILREQQTLDEALGNNLAAFEAMEKRDRAFTRLLISTLMRRLGQIDKAINACMSRKLPVKMVDVRDILRLGAAQLLFLDTPPHAAVSTSLDLARGPRLAGHKPLMNAVLRRISREAEELLAGMDDSRDNMPKWMWEKWCKIYGEETTRAIALAHLVEPPLDLSVKSAPEQWAEKLGGTVTSGNSIRLQQGSGDPSQLPGFNDGEWWVQDFAASLPALLLGPVKDLRIADICAAPGGKTAELAAAKANVTAVDVSSKRLKRLRENIKRLNLDVEVLTTDATTWQVEQPFDAVLLDAPCSATGTLRKHPELGRIKRQADVNQLSQIQSRLLENTLSLVKPGGLIVYATCSLEPEEGVEQIEKLLEENPALVERLPIRAEELGPEPWLASLVTAEGDLRCLPCHQKEEGGIDGFYACRLKRI</sequence>
<keyword evidence="10 14" id="KW-0694">RNA-binding</keyword>
<dbReference type="Proteomes" id="UP001069802">
    <property type="component" value="Unassembled WGS sequence"/>
</dbReference>
<dbReference type="GO" id="GO:0008168">
    <property type="term" value="F:methyltransferase activity"/>
    <property type="evidence" value="ECO:0007669"/>
    <property type="project" value="UniProtKB-KW"/>
</dbReference>
<comment type="similarity">
    <text evidence="3 14">Belongs to the class I-like SAM-binding methyltransferase superfamily. RsmB/NOP family.</text>
</comment>
<name>A0ABT4LJ18_9PROT</name>
<organism evidence="18 19">
    <name type="scientific">Kiloniella laminariae</name>
    <dbReference type="NCBI Taxonomy" id="454162"/>
    <lineage>
        <taxon>Bacteria</taxon>
        <taxon>Pseudomonadati</taxon>
        <taxon>Pseudomonadota</taxon>
        <taxon>Alphaproteobacteria</taxon>
        <taxon>Rhodospirillales</taxon>
        <taxon>Kiloniellaceae</taxon>
        <taxon>Kiloniella</taxon>
    </lineage>
</organism>
<feature type="domain" description="SAM-dependent MTase RsmB/NOP-type" evidence="17">
    <location>
        <begin position="162"/>
        <end position="459"/>
    </location>
</feature>
<dbReference type="InterPro" id="IPR049560">
    <property type="entry name" value="MeTrfase_RsmB-F_NOP2_cat"/>
</dbReference>
<evidence type="ECO:0000313" key="18">
    <source>
        <dbReference type="EMBL" id="MCZ4281107.1"/>
    </source>
</evidence>
<dbReference type="NCBIfam" id="TIGR00563">
    <property type="entry name" value="rsmB"/>
    <property type="match status" value="1"/>
</dbReference>
<keyword evidence="8 14" id="KW-0808">Transferase</keyword>
<dbReference type="PROSITE" id="PS51686">
    <property type="entry name" value="SAM_MT_RSMB_NOP"/>
    <property type="match status" value="1"/>
</dbReference>
<dbReference type="Pfam" id="PF01029">
    <property type="entry name" value="NusB"/>
    <property type="match status" value="1"/>
</dbReference>
<evidence type="ECO:0000256" key="1">
    <source>
        <dbReference type="ARBA" id="ARBA00002724"/>
    </source>
</evidence>
<dbReference type="PANTHER" id="PTHR22807:SF61">
    <property type="entry name" value="NOL1_NOP2_SUN FAMILY PROTEIN _ ANTITERMINATION NUSB DOMAIN-CONTAINING PROTEIN"/>
    <property type="match status" value="1"/>
</dbReference>
<dbReference type="Pfam" id="PF01189">
    <property type="entry name" value="Methyltr_RsmB-F"/>
    <property type="match status" value="1"/>
</dbReference>
<dbReference type="Gene3D" id="1.10.940.10">
    <property type="entry name" value="NusB-like"/>
    <property type="match status" value="1"/>
</dbReference>
<evidence type="ECO:0000256" key="14">
    <source>
        <dbReference type="PROSITE-ProRule" id="PRU01023"/>
    </source>
</evidence>
<comment type="function">
    <text evidence="1">Specifically methylates the cytosine at position 967 (m5C967) of 16S rRNA.</text>
</comment>
<dbReference type="RefSeq" id="WP_269423286.1">
    <property type="nucleotide sequence ID" value="NZ_JAPWGY010000003.1"/>
</dbReference>